<sequence length="188" mass="20237">MNRPSRSEISRVLSHALRHAPEEYGLELDPEGWAPVEDVLQALRLMGPGWEGVDRTLLQEVVDKAAKKRHQIRGGRIRAVHGHSVSVVPDSETDEPPHELFHGTSRATVSAILESGILPMQRQSVHLAETVEQARQVGLRKDTAPVILSIDTGTAASGGTTFHRSASGVWLAAFIPPSALSVPAGTAE</sequence>
<evidence type="ECO:0000256" key="2">
    <source>
        <dbReference type="ARBA" id="ARBA00022679"/>
    </source>
</evidence>
<dbReference type="HAMAP" id="MF_00299">
    <property type="entry name" value="KptA"/>
    <property type="match status" value="1"/>
</dbReference>
<evidence type="ECO:0000256" key="4">
    <source>
        <dbReference type="ARBA" id="ARBA00025212"/>
    </source>
</evidence>
<reference evidence="6 7" key="1">
    <citation type="submission" date="2024-04" db="EMBL/GenBank/DDBJ databases">
        <title>Arthrobacter sp. from Plains bison fecal sample.</title>
        <authorList>
            <person name="Ruzzini A."/>
        </authorList>
    </citation>
    <scope>NUCLEOTIDE SEQUENCE [LARGE SCALE GENOMIC DNA]</scope>
    <source>
        <strain evidence="6 7">EINP1</strain>
    </source>
</reference>
<comment type="similarity">
    <text evidence="1 5">Belongs to the KptA/TPT1 family.</text>
</comment>
<comment type="function">
    <text evidence="4 5">Removes the 2'-phosphate from RNA via an intermediate in which the phosphate is ADP-ribosylated by NAD followed by a presumed transesterification to release the RNA and generate ADP-ribose 1''-2''-cyclic phosphate (APPR&gt;P). May function as an ADP-ribosylase.</text>
</comment>
<dbReference type="InterPro" id="IPR022928">
    <property type="entry name" value="RNA_2'-PTrans_KptA"/>
</dbReference>
<evidence type="ECO:0000256" key="3">
    <source>
        <dbReference type="ARBA" id="ARBA00023027"/>
    </source>
</evidence>
<accession>A0ABZ3A0I1</accession>
<organism evidence="6 7">
    <name type="scientific">Arthrobacter citreus</name>
    <dbReference type="NCBI Taxonomy" id="1670"/>
    <lineage>
        <taxon>Bacteria</taxon>
        <taxon>Bacillati</taxon>
        <taxon>Actinomycetota</taxon>
        <taxon>Actinomycetes</taxon>
        <taxon>Micrococcales</taxon>
        <taxon>Micrococcaceae</taxon>
        <taxon>Arthrobacter</taxon>
    </lineage>
</organism>
<evidence type="ECO:0000313" key="7">
    <source>
        <dbReference type="Proteomes" id="UP001448858"/>
    </source>
</evidence>
<dbReference type="InterPro" id="IPR002745">
    <property type="entry name" value="Ptrans_KptA/Tpt1"/>
</dbReference>
<dbReference type="Gene3D" id="3.20.170.30">
    <property type="match status" value="1"/>
</dbReference>
<dbReference type="RefSeq" id="WP_342025037.1">
    <property type="nucleotide sequence ID" value="NZ_CP151657.1"/>
</dbReference>
<keyword evidence="3 5" id="KW-0520">NAD</keyword>
<evidence type="ECO:0000256" key="1">
    <source>
        <dbReference type="ARBA" id="ARBA00009836"/>
    </source>
</evidence>
<evidence type="ECO:0000256" key="5">
    <source>
        <dbReference type="HAMAP-Rule" id="MF_00299"/>
    </source>
</evidence>
<dbReference type="Pfam" id="PF01885">
    <property type="entry name" value="PTS_2-RNA"/>
    <property type="match status" value="1"/>
</dbReference>
<proteinExistence type="inferred from homology"/>
<dbReference type="InterPro" id="IPR042080">
    <property type="entry name" value="RNA_2'-PTrans_N"/>
</dbReference>
<evidence type="ECO:0000313" key="6">
    <source>
        <dbReference type="EMBL" id="WZP17440.1"/>
    </source>
</evidence>
<dbReference type="SUPFAM" id="SSF56399">
    <property type="entry name" value="ADP-ribosylation"/>
    <property type="match status" value="1"/>
</dbReference>
<dbReference type="EMBL" id="CP151657">
    <property type="protein sequence ID" value="WZP17440.1"/>
    <property type="molecule type" value="Genomic_DNA"/>
</dbReference>
<keyword evidence="7" id="KW-1185">Reference proteome</keyword>
<dbReference type="EC" id="2.7.1.-" evidence="5"/>
<dbReference type="InterPro" id="IPR042081">
    <property type="entry name" value="RNA_2'-PTrans_C"/>
</dbReference>
<dbReference type="Gene3D" id="1.10.10.970">
    <property type="entry name" value="RNA 2'-phosphotransferase, Tpt1/KptA family, N-terminal domain"/>
    <property type="match status" value="1"/>
</dbReference>
<dbReference type="Proteomes" id="UP001448858">
    <property type="component" value="Chromosome"/>
</dbReference>
<dbReference type="PANTHER" id="PTHR12684:SF2">
    <property type="entry name" value="TRNA 2'-PHOSPHOTRANSFERASE 1"/>
    <property type="match status" value="1"/>
</dbReference>
<name>A0ABZ3A0I1_9MICC</name>
<protein>
    <recommendedName>
        <fullName evidence="5">Probable RNA 2'-phosphotransferase</fullName>
        <ecNumber evidence="5">2.7.1.-</ecNumber>
    </recommendedName>
</protein>
<keyword evidence="2 5" id="KW-0808">Transferase</keyword>
<dbReference type="PANTHER" id="PTHR12684">
    <property type="entry name" value="PUTATIVE PHOSPHOTRANSFERASE"/>
    <property type="match status" value="1"/>
</dbReference>
<gene>
    <name evidence="5" type="primary">kptA</name>
    <name evidence="6" type="ORF">AAE021_07750</name>
</gene>